<keyword evidence="3" id="KW-1185">Reference proteome</keyword>
<accession>A0A1Y1YCC4</accession>
<dbReference type="Proteomes" id="UP000193498">
    <property type="component" value="Unassembled WGS sequence"/>
</dbReference>
<sequence>MLFQKSHLNANTVRPLVTRSTRQNSSRPTINTPVKQFGTTSNGPNAYSSTMLGSVLQRFRGSLMGRNPSTGISRLNNETRSRFHTATAESFYPLPSNNLFGEFFRPNSPSYYGSTTNPTLTTYNLQPQQSEPEAPWEDFTLYDDDGAAGEFSWDVASFAPALFAPLAEVIASTISNSNESNKPADNEQEQGSEDPDKFFERL</sequence>
<evidence type="ECO:0000313" key="3">
    <source>
        <dbReference type="Proteomes" id="UP000193498"/>
    </source>
</evidence>
<dbReference type="EMBL" id="MCFE01000172">
    <property type="protein sequence ID" value="ORX95593.1"/>
    <property type="molecule type" value="Genomic_DNA"/>
</dbReference>
<feature type="region of interest" description="Disordered" evidence="1">
    <location>
        <begin position="13"/>
        <end position="32"/>
    </location>
</feature>
<gene>
    <name evidence="2" type="ORF">K493DRAFT_314949</name>
</gene>
<protein>
    <submittedName>
        <fullName evidence="2">Uncharacterized protein</fullName>
    </submittedName>
</protein>
<dbReference type="AlphaFoldDB" id="A0A1Y1YCC4"/>
<evidence type="ECO:0000313" key="2">
    <source>
        <dbReference type="EMBL" id="ORX95593.1"/>
    </source>
</evidence>
<organism evidence="2 3">
    <name type="scientific">Basidiobolus meristosporus CBS 931.73</name>
    <dbReference type="NCBI Taxonomy" id="1314790"/>
    <lineage>
        <taxon>Eukaryota</taxon>
        <taxon>Fungi</taxon>
        <taxon>Fungi incertae sedis</taxon>
        <taxon>Zoopagomycota</taxon>
        <taxon>Entomophthoromycotina</taxon>
        <taxon>Basidiobolomycetes</taxon>
        <taxon>Basidiobolales</taxon>
        <taxon>Basidiobolaceae</taxon>
        <taxon>Basidiobolus</taxon>
    </lineage>
</organism>
<name>A0A1Y1YCC4_9FUNG</name>
<dbReference type="InParanoid" id="A0A1Y1YCC4"/>
<feature type="region of interest" description="Disordered" evidence="1">
    <location>
        <begin position="175"/>
        <end position="202"/>
    </location>
</feature>
<proteinExistence type="predicted"/>
<comment type="caution">
    <text evidence="2">The sequence shown here is derived from an EMBL/GenBank/DDBJ whole genome shotgun (WGS) entry which is preliminary data.</text>
</comment>
<evidence type="ECO:0000256" key="1">
    <source>
        <dbReference type="SAM" id="MobiDB-lite"/>
    </source>
</evidence>
<reference evidence="2 3" key="1">
    <citation type="submission" date="2016-07" db="EMBL/GenBank/DDBJ databases">
        <title>Pervasive Adenine N6-methylation of Active Genes in Fungi.</title>
        <authorList>
            <consortium name="DOE Joint Genome Institute"/>
            <person name="Mondo S.J."/>
            <person name="Dannebaum R.O."/>
            <person name="Kuo R.C."/>
            <person name="Labutti K."/>
            <person name="Haridas S."/>
            <person name="Kuo A."/>
            <person name="Salamov A."/>
            <person name="Ahrendt S.R."/>
            <person name="Lipzen A."/>
            <person name="Sullivan W."/>
            <person name="Andreopoulos W.B."/>
            <person name="Clum A."/>
            <person name="Lindquist E."/>
            <person name="Daum C."/>
            <person name="Ramamoorthy G.K."/>
            <person name="Gryganskyi A."/>
            <person name="Culley D."/>
            <person name="Magnuson J.K."/>
            <person name="James T.Y."/>
            <person name="O'Malley M.A."/>
            <person name="Stajich J.E."/>
            <person name="Spatafora J.W."/>
            <person name="Visel A."/>
            <person name="Grigoriev I.V."/>
        </authorList>
    </citation>
    <scope>NUCLEOTIDE SEQUENCE [LARGE SCALE GENOMIC DNA]</scope>
    <source>
        <strain evidence="2 3">CBS 931.73</strain>
    </source>
</reference>